<evidence type="ECO:0000313" key="3">
    <source>
        <dbReference type="Proteomes" id="UP000427287"/>
    </source>
</evidence>
<evidence type="ECO:0000256" key="1">
    <source>
        <dbReference type="SAM" id="MobiDB-lite"/>
    </source>
</evidence>
<feature type="compositionally biased region" description="Basic and acidic residues" evidence="1">
    <location>
        <begin position="86"/>
        <end position="95"/>
    </location>
</feature>
<dbReference type="EMBL" id="MN586003">
    <property type="protein sequence ID" value="QGJ91077.1"/>
    <property type="molecule type" value="Genomic_DNA"/>
</dbReference>
<dbReference type="GeneID" id="55624730"/>
<keyword evidence="3" id="KW-1185">Reference proteome</keyword>
<name>A0A649VFG5_9CAUD</name>
<sequence length="122" mass="13871">MWFKANGLSVWHRKVDDPDGLRSYCGMVHWYSGRKGFMRPGPGGVLIPQDEDGIKYRPRADDLPDHQVCKTCSGKPRANRGWGPEAKARAEEKKAATKKRRAEAKMRRHLELAEKKAAKDQV</sequence>
<proteinExistence type="predicted"/>
<feature type="region of interest" description="Disordered" evidence="1">
    <location>
        <begin position="67"/>
        <end position="122"/>
    </location>
</feature>
<gene>
    <name evidence="2" type="primary">90</name>
    <name evidence="2" type="ORF">PBI_YIKES_90</name>
</gene>
<accession>A0A649VFG5</accession>
<dbReference type="RefSeq" id="YP_009854044.1">
    <property type="nucleotide sequence ID" value="NC_048826.1"/>
</dbReference>
<feature type="compositionally biased region" description="Basic and acidic residues" evidence="1">
    <location>
        <begin position="103"/>
        <end position="122"/>
    </location>
</feature>
<evidence type="ECO:0000313" key="2">
    <source>
        <dbReference type="EMBL" id="QGJ91077.1"/>
    </source>
</evidence>
<organism evidence="2 3">
    <name type="scientific">Gordonia phage Yikes</name>
    <dbReference type="NCBI Taxonomy" id="2656545"/>
    <lineage>
        <taxon>Viruses</taxon>
        <taxon>Duplodnaviria</taxon>
        <taxon>Heunggongvirae</taxon>
        <taxon>Uroviricota</taxon>
        <taxon>Caudoviricetes</taxon>
        <taxon>Dovevirinae</taxon>
        <taxon>Lambovirus</taxon>
        <taxon>Lambovirus yikes</taxon>
    </lineage>
</organism>
<dbReference type="KEGG" id="vg:55624730"/>
<reference evidence="2 3" key="1">
    <citation type="submission" date="2019-10" db="EMBL/GenBank/DDBJ databases">
        <authorList>
            <person name="Fruberger R.B."/>
            <person name="Garlena R.A."/>
            <person name="Russell D.A."/>
            <person name="Pope W.H."/>
            <person name="Jacobs-Sera D."/>
            <person name="Hatfull G.F."/>
        </authorList>
    </citation>
    <scope>NUCLEOTIDE SEQUENCE [LARGE SCALE GENOMIC DNA]</scope>
</reference>
<dbReference type="Proteomes" id="UP000427287">
    <property type="component" value="Segment"/>
</dbReference>
<protein>
    <submittedName>
        <fullName evidence="2">Uncharacterized protein</fullName>
    </submittedName>
</protein>